<protein>
    <submittedName>
        <fullName evidence="2">Serine/threonine protein phosphatase</fullName>
    </submittedName>
</protein>
<evidence type="ECO:0000313" key="3">
    <source>
        <dbReference type="Proteomes" id="UP000234789"/>
    </source>
</evidence>
<gene>
    <name evidence="2" type="ORF">B8V81_3032</name>
</gene>
<dbReference type="GO" id="GO:0016791">
    <property type="term" value="F:phosphatase activity"/>
    <property type="evidence" value="ECO:0007669"/>
    <property type="project" value="TreeGrafter"/>
</dbReference>
<dbReference type="InterPro" id="IPR004843">
    <property type="entry name" value="Calcineurin-like_PHP"/>
</dbReference>
<dbReference type="PANTHER" id="PTHR42850:SF4">
    <property type="entry name" value="ZINC-DEPENDENT ENDOPOLYPHOSPHATASE"/>
    <property type="match status" value="1"/>
</dbReference>
<evidence type="ECO:0000313" key="2">
    <source>
        <dbReference type="EMBL" id="PLT44601.1"/>
    </source>
</evidence>
<evidence type="ECO:0000259" key="1">
    <source>
        <dbReference type="Pfam" id="PF00149"/>
    </source>
</evidence>
<dbReference type="GO" id="GO:0005737">
    <property type="term" value="C:cytoplasm"/>
    <property type="evidence" value="ECO:0007669"/>
    <property type="project" value="TreeGrafter"/>
</dbReference>
<dbReference type="EMBL" id="NFEZ01000004">
    <property type="protein sequence ID" value="PLT44601.1"/>
    <property type="molecule type" value="Genomic_DNA"/>
</dbReference>
<organism evidence="2 3">
    <name type="scientific">Paenibacillus pasadenensis</name>
    <dbReference type="NCBI Taxonomy" id="217090"/>
    <lineage>
        <taxon>Bacteria</taxon>
        <taxon>Bacillati</taxon>
        <taxon>Bacillota</taxon>
        <taxon>Bacilli</taxon>
        <taxon>Bacillales</taxon>
        <taxon>Paenibacillaceae</taxon>
        <taxon>Paenibacillus</taxon>
    </lineage>
</organism>
<name>A0A2N5N2N6_9BACL</name>
<comment type="caution">
    <text evidence="2">The sequence shown here is derived from an EMBL/GenBank/DDBJ whole genome shotgun (WGS) entry which is preliminary data.</text>
</comment>
<accession>A0A2N5N2N6</accession>
<dbReference type="GO" id="GO:0008803">
    <property type="term" value="F:bis(5'-nucleosyl)-tetraphosphatase (symmetrical) activity"/>
    <property type="evidence" value="ECO:0007669"/>
    <property type="project" value="TreeGrafter"/>
</dbReference>
<dbReference type="Pfam" id="PF00149">
    <property type="entry name" value="Metallophos"/>
    <property type="match status" value="1"/>
</dbReference>
<dbReference type="SUPFAM" id="SSF56300">
    <property type="entry name" value="Metallo-dependent phosphatases"/>
    <property type="match status" value="1"/>
</dbReference>
<dbReference type="AlphaFoldDB" id="A0A2N5N2N6"/>
<proteinExistence type="predicted"/>
<feature type="domain" description="Calcineurin-like phosphoesterase" evidence="1">
    <location>
        <begin position="1"/>
        <end position="169"/>
    </location>
</feature>
<dbReference type="InterPro" id="IPR029052">
    <property type="entry name" value="Metallo-depent_PP-like"/>
</dbReference>
<dbReference type="Gene3D" id="3.60.21.10">
    <property type="match status" value="1"/>
</dbReference>
<dbReference type="PANTHER" id="PTHR42850">
    <property type="entry name" value="METALLOPHOSPHOESTERASE"/>
    <property type="match status" value="1"/>
</dbReference>
<reference evidence="2 3" key="1">
    <citation type="submission" date="2017-05" db="EMBL/GenBank/DDBJ databases">
        <title>Functional genome analysis of Paenibacillus pasadenensis strain R16: insights on endophytic life style and antifungal activity.</title>
        <authorList>
            <person name="Passera A."/>
            <person name="Marcolungo L."/>
            <person name="Casati P."/>
            <person name="Brasca M."/>
            <person name="Quaglino F."/>
            <person name="Delledonne M."/>
        </authorList>
    </citation>
    <scope>NUCLEOTIDE SEQUENCE [LARGE SCALE GENOMIC DNA]</scope>
    <source>
        <strain evidence="2 3">R16</strain>
    </source>
</reference>
<dbReference type="Proteomes" id="UP000234789">
    <property type="component" value="Unassembled WGS sequence"/>
</dbReference>
<dbReference type="GO" id="GO:0110154">
    <property type="term" value="P:RNA decapping"/>
    <property type="evidence" value="ECO:0007669"/>
    <property type="project" value="TreeGrafter"/>
</dbReference>
<keyword evidence="3" id="KW-1185">Reference proteome</keyword>
<sequence length="238" mass="25665">MSDIHGFTAEARRLLQAAAYEPGRDKLFLLGDYIDYEPCTWSSLDEIMELTAGGAVALAGNMERHLQRHLEQELESRGSLDHGSSVQLQFLKRLPLHAAAGGWLFVHAGIRPGVPLERQAERDLIGIREEFWGAAEAAEAPPMHGGGTLETSGEWLPQVQIVFGHTPTHKIGAPPGELWRGPGKLGIDTGAKHGLRLTLVDLTGRKDYSCPTSPAGPGQEQAAVAINDWEAGEGDEPA</sequence>
<dbReference type="InterPro" id="IPR050126">
    <property type="entry name" value="Ap4A_hydrolase"/>
</dbReference>